<accession>A0ACC2G7I2</accession>
<keyword evidence="2" id="KW-1185">Reference proteome</keyword>
<gene>
    <name evidence="1" type="ORF">DPEC_G00195770</name>
</gene>
<reference evidence="1" key="1">
    <citation type="submission" date="2021-05" db="EMBL/GenBank/DDBJ databases">
        <authorList>
            <person name="Pan Q."/>
            <person name="Jouanno E."/>
            <person name="Zahm M."/>
            <person name="Klopp C."/>
            <person name="Cabau C."/>
            <person name="Louis A."/>
            <person name="Berthelot C."/>
            <person name="Parey E."/>
            <person name="Roest Crollius H."/>
            <person name="Montfort J."/>
            <person name="Robinson-Rechavi M."/>
            <person name="Bouchez O."/>
            <person name="Lampietro C."/>
            <person name="Lopez Roques C."/>
            <person name="Donnadieu C."/>
            <person name="Postlethwait J."/>
            <person name="Bobe J."/>
            <person name="Dillon D."/>
            <person name="Chandos A."/>
            <person name="von Hippel F."/>
            <person name="Guiguen Y."/>
        </authorList>
    </citation>
    <scope>NUCLEOTIDE SEQUENCE</scope>
    <source>
        <strain evidence="1">YG-Jan2019</strain>
    </source>
</reference>
<sequence length="156" mass="17258">MHIYLHFIQEHTGRGNNESARQRDNADDRPEPGDRRCPAPGLGLRCVSGLTSRSHLTRQCHPGWPPSQRLRHPASVVQYRGWWVLIGVAWLGVVDRACQPSAQTDPLAHMAICRSVERRRTQGGGWVEINQHAAPTVHHFTPPGGSWDGGGGGVER</sequence>
<proteinExistence type="predicted"/>
<evidence type="ECO:0000313" key="1">
    <source>
        <dbReference type="EMBL" id="KAJ7999568.1"/>
    </source>
</evidence>
<dbReference type="EMBL" id="CM055743">
    <property type="protein sequence ID" value="KAJ7999568.1"/>
    <property type="molecule type" value="Genomic_DNA"/>
</dbReference>
<evidence type="ECO:0000313" key="2">
    <source>
        <dbReference type="Proteomes" id="UP001157502"/>
    </source>
</evidence>
<comment type="caution">
    <text evidence="1">The sequence shown here is derived from an EMBL/GenBank/DDBJ whole genome shotgun (WGS) entry which is preliminary data.</text>
</comment>
<name>A0ACC2G7I2_DALPE</name>
<protein>
    <submittedName>
        <fullName evidence="1">Uncharacterized protein</fullName>
    </submittedName>
</protein>
<organism evidence="1 2">
    <name type="scientific">Dallia pectoralis</name>
    <name type="common">Alaska blackfish</name>
    <dbReference type="NCBI Taxonomy" id="75939"/>
    <lineage>
        <taxon>Eukaryota</taxon>
        <taxon>Metazoa</taxon>
        <taxon>Chordata</taxon>
        <taxon>Craniata</taxon>
        <taxon>Vertebrata</taxon>
        <taxon>Euteleostomi</taxon>
        <taxon>Actinopterygii</taxon>
        <taxon>Neopterygii</taxon>
        <taxon>Teleostei</taxon>
        <taxon>Protacanthopterygii</taxon>
        <taxon>Esociformes</taxon>
        <taxon>Umbridae</taxon>
        <taxon>Dallia</taxon>
    </lineage>
</organism>
<dbReference type="Proteomes" id="UP001157502">
    <property type="component" value="Chromosome 16"/>
</dbReference>